<keyword evidence="2" id="KW-0472">Membrane</keyword>
<keyword evidence="2" id="KW-0812">Transmembrane</keyword>
<evidence type="ECO:0000313" key="4">
    <source>
        <dbReference type="Proteomes" id="UP001567538"/>
    </source>
</evidence>
<reference evidence="3 4" key="1">
    <citation type="submission" date="2024-06" db="EMBL/GenBank/DDBJ databases">
        <title>A chromosome level genome sequence of Diviner's sage (Salvia divinorum).</title>
        <authorList>
            <person name="Ford S.A."/>
            <person name="Ro D.-K."/>
            <person name="Ness R.W."/>
            <person name="Phillips M.A."/>
        </authorList>
    </citation>
    <scope>NUCLEOTIDE SEQUENCE [LARGE SCALE GENOMIC DNA]</scope>
    <source>
        <strain evidence="3">SAF-2024a</strain>
        <tissue evidence="3">Leaf</tissue>
    </source>
</reference>
<organism evidence="3 4">
    <name type="scientific">Salvia divinorum</name>
    <name type="common">Maria pastora</name>
    <name type="synonym">Diviner's sage</name>
    <dbReference type="NCBI Taxonomy" id="28513"/>
    <lineage>
        <taxon>Eukaryota</taxon>
        <taxon>Viridiplantae</taxon>
        <taxon>Streptophyta</taxon>
        <taxon>Embryophyta</taxon>
        <taxon>Tracheophyta</taxon>
        <taxon>Spermatophyta</taxon>
        <taxon>Magnoliopsida</taxon>
        <taxon>eudicotyledons</taxon>
        <taxon>Gunneridae</taxon>
        <taxon>Pentapetalae</taxon>
        <taxon>asterids</taxon>
        <taxon>lamiids</taxon>
        <taxon>Lamiales</taxon>
        <taxon>Lamiaceae</taxon>
        <taxon>Nepetoideae</taxon>
        <taxon>Mentheae</taxon>
        <taxon>Salviinae</taxon>
        <taxon>Salvia</taxon>
        <taxon>Salvia subgen. Calosphace</taxon>
    </lineage>
</organism>
<dbReference type="PANTHER" id="PTHR10566">
    <property type="entry name" value="CHAPERONE-ACTIVITY OF BC1 COMPLEX CABC1 -RELATED"/>
    <property type="match status" value="1"/>
</dbReference>
<gene>
    <name evidence="3" type="ORF">AAHA92_01375</name>
</gene>
<feature type="transmembrane region" description="Helical" evidence="2">
    <location>
        <begin position="142"/>
        <end position="164"/>
    </location>
</feature>
<proteinExistence type="inferred from homology"/>
<dbReference type="AlphaFoldDB" id="A0ABD1IAD9"/>
<name>A0ABD1IAD9_SALDI</name>
<protein>
    <submittedName>
        <fullName evidence="3">Protein ACTIVITY OF BC1 COMPLEX KINASE 3, chloroplastic-like</fullName>
    </submittedName>
</protein>
<evidence type="ECO:0000313" key="3">
    <source>
        <dbReference type="EMBL" id="KAL1565681.1"/>
    </source>
</evidence>
<dbReference type="PANTHER" id="PTHR10566:SF120">
    <property type="entry name" value="PROTEIN ACTIVITY OF BC1 COMPLEX KINASE 3, CHLOROPLASTIC"/>
    <property type="match status" value="1"/>
</dbReference>
<accession>A0ABD1IAD9</accession>
<dbReference type="InterPro" id="IPR050154">
    <property type="entry name" value="UbiB_kinase"/>
</dbReference>
<evidence type="ECO:0000256" key="1">
    <source>
        <dbReference type="ARBA" id="ARBA00009670"/>
    </source>
</evidence>
<evidence type="ECO:0000256" key="2">
    <source>
        <dbReference type="SAM" id="Phobius"/>
    </source>
</evidence>
<comment type="caution">
    <text evidence="3">The sequence shown here is derived from an EMBL/GenBank/DDBJ whole genome shotgun (WGS) entry which is preliminary data.</text>
</comment>
<keyword evidence="2" id="KW-1133">Transmembrane helix</keyword>
<dbReference type="Proteomes" id="UP001567538">
    <property type="component" value="Unassembled WGS sequence"/>
</dbReference>
<sequence length="166" mass="19045">MIFAVMVKSAQQRGKEGGSKGFRVCTVEVGIAPPHKTVPMICKLRRRQWLEPLMLLSTKYGSRPIKVAQRALEIFAGLGSFAFSLWLDRLRGLLDQNQRRRAVHLRNTFTRLGPTFVKIGQGLSTRPDLCPPLYIEELFSSFFYFSLFCLLYYVMQNISPLFYVST</sequence>
<comment type="similarity">
    <text evidence="1">Belongs to the protein kinase superfamily. ADCK protein kinase family.</text>
</comment>
<keyword evidence="4" id="KW-1185">Reference proteome</keyword>
<dbReference type="EMBL" id="JBEAFC010000002">
    <property type="protein sequence ID" value="KAL1565681.1"/>
    <property type="molecule type" value="Genomic_DNA"/>
</dbReference>